<comment type="caution">
    <text evidence="8">The sequence shown here is derived from an EMBL/GenBank/DDBJ whole genome shotgun (WGS) entry which is preliminary data.</text>
</comment>
<accession>A0ABS4JDK9</accession>
<dbReference type="SUPFAM" id="SSF51905">
    <property type="entry name" value="FAD/NAD(P)-binding domain"/>
    <property type="match status" value="1"/>
</dbReference>
<evidence type="ECO:0000256" key="1">
    <source>
        <dbReference type="ARBA" id="ARBA00004948"/>
    </source>
</evidence>
<evidence type="ECO:0000259" key="7">
    <source>
        <dbReference type="Pfam" id="PF01266"/>
    </source>
</evidence>
<dbReference type="RefSeq" id="WP_209859371.1">
    <property type="nucleotide sequence ID" value="NZ_JAGGLD010000001.1"/>
</dbReference>
<dbReference type="InterPro" id="IPR036188">
    <property type="entry name" value="FAD/NAD-bd_sf"/>
</dbReference>
<dbReference type="InterPro" id="IPR006076">
    <property type="entry name" value="FAD-dep_OxRdtase"/>
</dbReference>
<keyword evidence="2" id="KW-0784">Thiamine biosynthesis</keyword>
<keyword evidence="6" id="KW-0812">Transmembrane</keyword>
<dbReference type="PANTHER" id="PTHR13847:SF289">
    <property type="entry name" value="GLYCINE OXIDASE"/>
    <property type="match status" value="1"/>
</dbReference>
<evidence type="ECO:0000256" key="2">
    <source>
        <dbReference type="ARBA" id="ARBA00022977"/>
    </source>
</evidence>
<comment type="pathway">
    <text evidence="1">Cofactor biosynthesis; thiamine diphosphate biosynthesis.</text>
</comment>
<dbReference type="GO" id="GO:0043799">
    <property type="term" value="F:glycine oxidase activity"/>
    <property type="evidence" value="ECO:0007669"/>
    <property type="project" value="UniProtKB-EC"/>
</dbReference>
<comment type="catalytic activity">
    <reaction evidence="4">
        <text>glycine + O2 + H2O = glyoxylate + H2O2 + NH4(+)</text>
        <dbReference type="Rhea" id="RHEA:11532"/>
        <dbReference type="ChEBI" id="CHEBI:15377"/>
        <dbReference type="ChEBI" id="CHEBI:15379"/>
        <dbReference type="ChEBI" id="CHEBI:16240"/>
        <dbReference type="ChEBI" id="CHEBI:28938"/>
        <dbReference type="ChEBI" id="CHEBI:36655"/>
        <dbReference type="ChEBI" id="CHEBI:57305"/>
        <dbReference type="EC" id="1.4.3.19"/>
    </reaction>
</comment>
<dbReference type="NCBIfam" id="TIGR02352">
    <property type="entry name" value="thiamin_ThiO"/>
    <property type="match status" value="1"/>
</dbReference>
<protein>
    <recommendedName>
        <fullName evidence="5">glycine oxidase</fullName>
        <ecNumber evidence="5">1.4.3.19</ecNumber>
    </recommendedName>
</protein>
<evidence type="ECO:0000313" key="9">
    <source>
        <dbReference type="Proteomes" id="UP001519288"/>
    </source>
</evidence>
<reference evidence="8 9" key="1">
    <citation type="submission" date="2021-03" db="EMBL/GenBank/DDBJ databases">
        <title>Genomic Encyclopedia of Type Strains, Phase IV (KMG-IV): sequencing the most valuable type-strain genomes for metagenomic binning, comparative biology and taxonomic classification.</title>
        <authorList>
            <person name="Goeker M."/>
        </authorList>
    </citation>
    <scope>NUCLEOTIDE SEQUENCE [LARGE SCALE GENOMIC DNA]</scope>
    <source>
        <strain evidence="8 9">DSM 26806</strain>
    </source>
</reference>
<evidence type="ECO:0000256" key="4">
    <source>
        <dbReference type="ARBA" id="ARBA00049872"/>
    </source>
</evidence>
<gene>
    <name evidence="8" type="ORF">J2Z69_000826</name>
</gene>
<keyword evidence="6" id="KW-1133">Transmembrane helix</keyword>
<keyword evidence="6" id="KW-0472">Membrane</keyword>
<evidence type="ECO:0000256" key="5">
    <source>
        <dbReference type="ARBA" id="ARBA00050018"/>
    </source>
</evidence>
<feature type="domain" description="FAD dependent oxidoreductase" evidence="7">
    <location>
        <begin position="7"/>
        <end position="348"/>
    </location>
</feature>
<evidence type="ECO:0000313" key="8">
    <source>
        <dbReference type="EMBL" id="MBP1999807.1"/>
    </source>
</evidence>
<dbReference type="EMBL" id="JAGGLD010000001">
    <property type="protein sequence ID" value="MBP1999807.1"/>
    <property type="molecule type" value="Genomic_DNA"/>
</dbReference>
<dbReference type="EC" id="1.4.3.19" evidence="5"/>
<dbReference type="Gene3D" id="3.50.50.60">
    <property type="entry name" value="FAD/NAD(P)-binding domain"/>
    <property type="match status" value="1"/>
</dbReference>
<proteinExistence type="predicted"/>
<organism evidence="8 9">
    <name type="scientific">Paenibacillus shirakamiensis</name>
    <dbReference type="NCBI Taxonomy" id="1265935"/>
    <lineage>
        <taxon>Bacteria</taxon>
        <taxon>Bacillati</taxon>
        <taxon>Bacillota</taxon>
        <taxon>Bacilli</taxon>
        <taxon>Bacillales</taxon>
        <taxon>Paenibacillaceae</taxon>
        <taxon>Paenibacillus</taxon>
    </lineage>
</organism>
<evidence type="ECO:0000256" key="6">
    <source>
        <dbReference type="SAM" id="Phobius"/>
    </source>
</evidence>
<dbReference type="Proteomes" id="UP001519288">
    <property type="component" value="Unassembled WGS sequence"/>
</dbReference>
<dbReference type="PANTHER" id="PTHR13847">
    <property type="entry name" value="SARCOSINE DEHYDROGENASE-RELATED"/>
    <property type="match status" value="1"/>
</dbReference>
<name>A0ABS4JDK9_9BACL</name>
<feature type="transmembrane region" description="Helical" evidence="6">
    <location>
        <begin position="6"/>
        <end position="24"/>
    </location>
</feature>
<dbReference type="SUPFAM" id="SSF54373">
    <property type="entry name" value="FAD-linked reductases, C-terminal domain"/>
    <property type="match status" value="1"/>
</dbReference>
<dbReference type="Pfam" id="PF01266">
    <property type="entry name" value="DAO"/>
    <property type="match status" value="1"/>
</dbReference>
<keyword evidence="9" id="KW-1185">Reference proteome</keyword>
<dbReference type="InterPro" id="IPR012727">
    <property type="entry name" value="Gly_oxidase_ThiO"/>
</dbReference>
<keyword evidence="3 8" id="KW-0560">Oxidoreductase</keyword>
<dbReference type="Gene3D" id="3.30.9.10">
    <property type="entry name" value="D-Amino Acid Oxidase, subunit A, domain 2"/>
    <property type="match status" value="1"/>
</dbReference>
<sequence length="376" mass="41361">MNIASSDVIIVGGGVIGCFLGYLLSKRGKQVLIIEQSSRLASGASGAAAGMLAADSEHFGHPELMNLATLSRNSFAQLARELRELSNVDIEFNGQGFITPIRDQEEAYDLLQHFPLKGNDTWWTSTKLAEMEPFLNSGLHGAIFRREETQIIPQKLTQALGYSAQKQGAELCLNTKVMSLYLEGGHVKGVHTSRGTFEAGQVVLASGWQLCELLEQQGLNLPLIPVKGEIVEVRTERPLLHHTLYSESVYMVPKSTNRLWLGATSMPGDRSPGVRAMGIRHLIESAEYWLPAVGQSTFERAWCGHRPKSPDGLPYIGEWAGIEGLYVAAGHYRNGVLLSSITATILANILEGIHNPDLNLKPFRPDRFQYHYEGAL</sequence>
<evidence type="ECO:0000256" key="3">
    <source>
        <dbReference type="ARBA" id="ARBA00023002"/>
    </source>
</evidence>